<reference evidence="1 2" key="1">
    <citation type="submission" date="2018-05" db="EMBL/GenBank/DDBJ databases">
        <authorList>
            <consortium name="IHU Genomes"/>
        </authorList>
    </citation>
    <scope>NUCLEOTIDE SEQUENCE [LARGE SCALE GENOMIC DNA]</scope>
    <source>
        <strain evidence="1 2">P7336</strain>
    </source>
</reference>
<evidence type="ECO:0000313" key="2">
    <source>
        <dbReference type="Proteomes" id="UP000252015"/>
    </source>
</evidence>
<name>A0A375Z4A6_MYCSH</name>
<sequence>MPARPPVEAVDRVSRKRYGRAIARRAAIACAGALVLASGVGGADLLGQARADDDPQCVVTATDPCAPAASQPEQPSLQAKHPPRVHRLVCVPAAKTGAFCFRR</sequence>
<proteinExistence type="predicted"/>
<gene>
    <name evidence="1" type="ORF">MSP7336_04205</name>
</gene>
<keyword evidence="2" id="KW-1185">Reference proteome</keyword>
<protein>
    <submittedName>
        <fullName evidence="1">Uncharacterized protein</fullName>
    </submittedName>
</protein>
<organism evidence="1 2">
    <name type="scientific">Mycobacterium shimoidei</name>
    <dbReference type="NCBI Taxonomy" id="29313"/>
    <lineage>
        <taxon>Bacteria</taxon>
        <taxon>Bacillati</taxon>
        <taxon>Actinomycetota</taxon>
        <taxon>Actinomycetes</taxon>
        <taxon>Mycobacteriales</taxon>
        <taxon>Mycobacteriaceae</taxon>
        <taxon>Mycobacterium</taxon>
    </lineage>
</organism>
<dbReference type="Proteomes" id="UP000252015">
    <property type="component" value="Unassembled WGS sequence"/>
</dbReference>
<dbReference type="RefSeq" id="WP_142706824.1">
    <property type="nucleotide sequence ID" value="NZ_UEGW01000001.1"/>
</dbReference>
<dbReference type="EMBL" id="UEGW01000001">
    <property type="protein sequence ID" value="SRX95932.1"/>
    <property type="molecule type" value="Genomic_DNA"/>
</dbReference>
<dbReference type="InterPro" id="IPR006311">
    <property type="entry name" value="TAT_signal"/>
</dbReference>
<accession>A0A375Z4A6</accession>
<dbReference type="AlphaFoldDB" id="A0A375Z4A6"/>
<dbReference type="PROSITE" id="PS51318">
    <property type="entry name" value="TAT"/>
    <property type="match status" value="1"/>
</dbReference>
<evidence type="ECO:0000313" key="1">
    <source>
        <dbReference type="EMBL" id="SRX95932.1"/>
    </source>
</evidence>